<evidence type="ECO:0000256" key="1">
    <source>
        <dbReference type="SAM" id="Phobius"/>
    </source>
</evidence>
<evidence type="ECO:0000313" key="4">
    <source>
        <dbReference type="Proteomes" id="UP000294558"/>
    </source>
</evidence>
<feature type="transmembrane region" description="Helical" evidence="1">
    <location>
        <begin position="285"/>
        <end position="304"/>
    </location>
</feature>
<dbReference type="EMBL" id="SOAU01000001">
    <property type="protein sequence ID" value="TDT16034.1"/>
    <property type="molecule type" value="Genomic_DNA"/>
</dbReference>
<evidence type="ECO:0000259" key="2">
    <source>
        <dbReference type="Pfam" id="PF09925"/>
    </source>
</evidence>
<feature type="transmembrane region" description="Helical" evidence="1">
    <location>
        <begin position="163"/>
        <end position="179"/>
    </location>
</feature>
<dbReference type="Pfam" id="PF09925">
    <property type="entry name" value="DUF2157"/>
    <property type="match status" value="1"/>
</dbReference>
<organism evidence="3 4">
    <name type="scientific">Ilumatobacter fluminis</name>
    <dbReference type="NCBI Taxonomy" id="467091"/>
    <lineage>
        <taxon>Bacteria</taxon>
        <taxon>Bacillati</taxon>
        <taxon>Actinomycetota</taxon>
        <taxon>Acidimicrobiia</taxon>
        <taxon>Acidimicrobiales</taxon>
        <taxon>Ilumatobacteraceae</taxon>
        <taxon>Ilumatobacter</taxon>
    </lineage>
</organism>
<keyword evidence="4" id="KW-1185">Reference proteome</keyword>
<feature type="domain" description="DUF2157" evidence="2">
    <location>
        <begin position="16"/>
        <end position="123"/>
    </location>
</feature>
<comment type="caution">
    <text evidence="3">The sequence shown here is derived from an EMBL/GenBank/DDBJ whole genome shotgun (WGS) entry which is preliminary data.</text>
</comment>
<feature type="transmembrane region" description="Helical" evidence="1">
    <location>
        <begin position="75"/>
        <end position="97"/>
    </location>
</feature>
<accession>A0A4R7HZ80</accession>
<protein>
    <submittedName>
        <fullName evidence="3">Putative membrane protein DUF2157</fullName>
    </submittedName>
</protein>
<dbReference type="AlphaFoldDB" id="A0A4R7HZ80"/>
<reference evidence="3 4" key="1">
    <citation type="submission" date="2019-03" db="EMBL/GenBank/DDBJ databases">
        <title>Sequencing the genomes of 1000 actinobacteria strains.</title>
        <authorList>
            <person name="Klenk H.-P."/>
        </authorList>
    </citation>
    <scope>NUCLEOTIDE SEQUENCE [LARGE SCALE GENOMIC DNA]</scope>
    <source>
        <strain evidence="3 4">DSM 18936</strain>
    </source>
</reference>
<keyword evidence="1" id="KW-1133">Transmembrane helix</keyword>
<feature type="transmembrane region" description="Helical" evidence="1">
    <location>
        <begin position="185"/>
        <end position="203"/>
    </location>
</feature>
<dbReference type="InterPro" id="IPR018677">
    <property type="entry name" value="DUF2157"/>
</dbReference>
<feature type="transmembrane region" description="Helical" evidence="1">
    <location>
        <begin position="109"/>
        <end position="127"/>
    </location>
</feature>
<name>A0A4R7HZ80_9ACTN</name>
<dbReference type="Proteomes" id="UP000294558">
    <property type="component" value="Unassembled WGS sequence"/>
</dbReference>
<feature type="transmembrane region" description="Helical" evidence="1">
    <location>
        <begin position="139"/>
        <end position="156"/>
    </location>
</feature>
<keyword evidence="1" id="KW-0812">Transmembrane</keyword>
<sequence>MPSLLQPDRVVAHGAAWVDAGLISPEQLDAIRRYEHLEATAERRFSIPAEIAVYLGSTLALGGGAMVVAQRWDDLAFAGRITIAALLIVVGLTAGAWSYRQDEPGTDRLAGFLSLVGLAGVAVTVGLLVDRTGEASEEVLVIVPGLGVVVVGCGLWRNRSRPVEFLSVVVAAAAVTFATTSLLDLSVWVGGAALVVWGTLLALASGFDMVRPSDLGIAAGAIVAYIGAISWSDIDERLGPVIALIVALALVGVAVRRDEPSPLVLGVVGALIAIQAVLATTFDSALAAAVVALCGIVLVVGVIARSARRGARSRR</sequence>
<evidence type="ECO:0000313" key="3">
    <source>
        <dbReference type="EMBL" id="TDT16034.1"/>
    </source>
</evidence>
<keyword evidence="1" id="KW-0472">Membrane</keyword>
<feature type="transmembrane region" description="Helical" evidence="1">
    <location>
        <begin position="262"/>
        <end position="279"/>
    </location>
</feature>
<feature type="transmembrane region" description="Helical" evidence="1">
    <location>
        <begin position="238"/>
        <end position="255"/>
    </location>
</feature>
<dbReference type="RefSeq" id="WP_133868436.1">
    <property type="nucleotide sequence ID" value="NZ_SOAU01000001.1"/>
</dbReference>
<proteinExistence type="predicted"/>
<feature type="transmembrane region" description="Helical" evidence="1">
    <location>
        <begin position="215"/>
        <end position="232"/>
    </location>
</feature>
<feature type="transmembrane region" description="Helical" evidence="1">
    <location>
        <begin position="51"/>
        <end position="69"/>
    </location>
</feature>
<gene>
    <name evidence="3" type="ORF">BDK89_1616</name>
</gene>